<accession>A0A447IDK4</accession>
<dbReference type="Proteomes" id="UP000268844">
    <property type="component" value="Unassembled WGS sequence"/>
</dbReference>
<feature type="signal peptide" evidence="1">
    <location>
        <begin position="1"/>
        <end position="19"/>
    </location>
</feature>
<name>A0A447IDK4_9HYPH</name>
<dbReference type="RefSeq" id="WP_126151100.1">
    <property type="nucleotide sequence ID" value="NZ_JBHTMH010000005.1"/>
</dbReference>
<protein>
    <submittedName>
        <fullName evidence="2">Uncharacterized protein</fullName>
    </submittedName>
</protein>
<proteinExistence type="predicted"/>
<keyword evidence="1" id="KW-0732">Signal</keyword>
<feature type="chain" id="PRO_5019230744" evidence="1">
    <location>
        <begin position="20"/>
        <end position="114"/>
    </location>
</feature>
<evidence type="ECO:0000313" key="3">
    <source>
        <dbReference type="Proteomes" id="UP000268844"/>
    </source>
</evidence>
<keyword evidence="3" id="KW-1185">Reference proteome</keyword>
<gene>
    <name evidence="2" type="ORF">DEVEQU_02702</name>
</gene>
<dbReference type="EMBL" id="UZWD01000034">
    <property type="protein sequence ID" value="VDS05560.1"/>
    <property type="molecule type" value="Genomic_DNA"/>
</dbReference>
<organism evidence="2 3">
    <name type="scientific">Devosia equisanguinis</name>
    <dbReference type="NCBI Taxonomy" id="2490941"/>
    <lineage>
        <taxon>Bacteria</taxon>
        <taxon>Pseudomonadati</taxon>
        <taxon>Pseudomonadota</taxon>
        <taxon>Alphaproteobacteria</taxon>
        <taxon>Hyphomicrobiales</taxon>
        <taxon>Devosiaceae</taxon>
        <taxon>Devosia</taxon>
    </lineage>
</organism>
<reference evidence="2 3" key="1">
    <citation type="submission" date="2018-12" db="EMBL/GenBank/DDBJ databases">
        <authorList>
            <person name="Criscuolo A."/>
        </authorList>
    </citation>
    <scope>NUCLEOTIDE SEQUENCE [LARGE SCALE GENOMIC DNA]</scope>
    <source>
        <strain evidence="2">ACIP1116281</strain>
    </source>
</reference>
<evidence type="ECO:0000313" key="2">
    <source>
        <dbReference type="EMBL" id="VDS05560.1"/>
    </source>
</evidence>
<sequence length="114" mass="12399">MRRLTIALAATAMLSPVSAQQLSAETDQAMWCATAITLLDAMGVYPDSAPDAIAMSRLWLQPAFREFDRLGLSEDAVAALVSSYNDELSMQLPDYLVSSDPDALRLDINACIEM</sequence>
<dbReference type="AlphaFoldDB" id="A0A447IDK4"/>
<evidence type="ECO:0000256" key="1">
    <source>
        <dbReference type="SAM" id="SignalP"/>
    </source>
</evidence>